<reference evidence="3 4" key="1">
    <citation type="submission" date="2020-10" db="EMBL/GenBank/DDBJ databases">
        <title>Aquamicrobium zhengzhouensis sp. nov., a exopolysaccharide producing bacterium isolated from farmland soil.</title>
        <authorList>
            <person name="Wang X."/>
        </authorList>
    </citation>
    <scope>NUCLEOTIDE SEQUENCE [LARGE SCALE GENOMIC DNA]</scope>
    <source>
        <strain evidence="4">cd-1</strain>
    </source>
</reference>
<dbReference type="Proteomes" id="UP000601789">
    <property type="component" value="Unassembled WGS sequence"/>
</dbReference>
<dbReference type="Pfam" id="PF04909">
    <property type="entry name" value="Amidohydro_2"/>
    <property type="match status" value="1"/>
</dbReference>
<dbReference type="PANTHER" id="PTHR21240:SF28">
    <property type="entry name" value="ISO-OROTATE DECARBOXYLASE (EUROFUNG)"/>
    <property type="match status" value="1"/>
</dbReference>
<proteinExistence type="predicted"/>
<sequence>MNEMTREADLTNANKVKLVDCDIHPAMKTRDEMLKFMPLRWREHARDFGIRTASPLHGAMPYPRITPGSGMRRDAWPPAGGPPASDVAFLQEQLLDALGIDYGILQALGPGGATMNQGLGAAISSAMNDWQIEKWLEADKRLKGSICVSQEDPDSAVAEIEARVKDKRFVQIAITPRMLEPAGRKRYWAIYEIAEHYNLPISMHSAAYGTRANTGTGWTSFYLEEHFAFSNASQTAITSMVFEGVFERFRNLKLVVVEGGFAWLPPLSWRMDREWERMREEVPHVVRAPSQQVREHVWLTSQPMEEPEVNRDLYDILSWMGEDKLMFATDYPHWDFDHPEYAFKVPLDPALKHAIMAGNACKLYGLE</sequence>
<keyword evidence="4" id="KW-1185">Reference proteome</keyword>
<comment type="caution">
    <text evidence="3">The sequence shown here is derived from an EMBL/GenBank/DDBJ whole genome shotgun (WGS) entry which is preliminary data.</text>
</comment>
<dbReference type="EMBL" id="JADGMQ010000006">
    <property type="protein sequence ID" value="MBI1621017.1"/>
    <property type="molecule type" value="Genomic_DNA"/>
</dbReference>
<gene>
    <name evidence="3" type="ORF">IOD40_10120</name>
</gene>
<evidence type="ECO:0000313" key="3">
    <source>
        <dbReference type="EMBL" id="MBI1621017.1"/>
    </source>
</evidence>
<dbReference type="InterPro" id="IPR006680">
    <property type="entry name" value="Amidohydro-rel"/>
</dbReference>
<organism evidence="3 4">
    <name type="scientific">Aquamicrobium zhengzhouense</name>
    <dbReference type="NCBI Taxonomy" id="2781738"/>
    <lineage>
        <taxon>Bacteria</taxon>
        <taxon>Pseudomonadati</taxon>
        <taxon>Pseudomonadota</taxon>
        <taxon>Alphaproteobacteria</taxon>
        <taxon>Hyphomicrobiales</taxon>
        <taxon>Phyllobacteriaceae</taxon>
        <taxon>Aquamicrobium</taxon>
    </lineage>
</organism>
<dbReference type="SUPFAM" id="SSF51556">
    <property type="entry name" value="Metallo-dependent hydrolases"/>
    <property type="match status" value="1"/>
</dbReference>
<dbReference type="InterPro" id="IPR032465">
    <property type="entry name" value="ACMSD"/>
</dbReference>
<feature type="domain" description="Amidohydrolase-related" evidence="2">
    <location>
        <begin position="19"/>
        <end position="366"/>
    </location>
</feature>
<dbReference type="Gene3D" id="3.20.20.140">
    <property type="entry name" value="Metal-dependent hydrolases"/>
    <property type="match status" value="1"/>
</dbReference>
<keyword evidence="1" id="KW-0456">Lyase</keyword>
<evidence type="ECO:0000259" key="2">
    <source>
        <dbReference type="Pfam" id="PF04909"/>
    </source>
</evidence>
<evidence type="ECO:0000313" key="4">
    <source>
        <dbReference type="Proteomes" id="UP000601789"/>
    </source>
</evidence>
<dbReference type="InterPro" id="IPR032466">
    <property type="entry name" value="Metal_Hydrolase"/>
</dbReference>
<dbReference type="RefSeq" id="WP_198476435.1">
    <property type="nucleotide sequence ID" value="NZ_JADGMQ010000006.1"/>
</dbReference>
<dbReference type="PANTHER" id="PTHR21240">
    <property type="entry name" value="2-AMINO-3-CARBOXYLMUCONATE-6-SEMIALDEHYDE DECARBOXYLASE"/>
    <property type="match status" value="1"/>
</dbReference>
<accession>A0ABS0SEW2</accession>
<protein>
    <submittedName>
        <fullName evidence="3">Amidohydrolase</fullName>
    </submittedName>
</protein>
<name>A0ABS0SEW2_9HYPH</name>
<evidence type="ECO:0000256" key="1">
    <source>
        <dbReference type="ARBA" id="ARBA00023239"/>
    </source>
</evidence>